<organism evidence="1 2">
    <name type="scientific">Nothobranchius furzeri</name>
    <name type="common">Turquoise killifish</name>
    <dbReference type="NCBI Taxonomy" id="105023"/>
    <lineage>
        <taxon>Eukaryota</taxon>
        <taxon>Metazoa</taxon>
        <taxon>Chordata</taxon>
        <taxon>Craniata</taxon>
        <taxon>Vertebrata</taxon>
        <taxon>Euteleostomi</taxon>
        <taxon>Actinopterygii</taxon>
        <taxon>Neopterygii</taxon>
        <taxon>Teleostei</taxon>
        <taxon>Neoteleostei</taxon>
        <taxon>Acanthomorphata</taxon>
        <taxon>Ovalentaria</taxon>
        <taxon>Atherinomorphae</taxon>
        <taxon>Cyprinodontiformes</taxon>
        <taxon>Nothobranchiidae</taxon>
        <taxon>Nothobranchius</taxon>
    </lineage>
</organism>
<reference evidence="1" key="1">
    <citation type="submission" date="2014-08" db="EMBL/GenBank/DDBJ databases">
        <authorList>
            <person name="Senf B."/>
            <person name="Petzold A."/>
            <person name="Downie B.R."/>
            <person name="Koch P."/>
            <person name="Platzer M."/>
        </authorList>
    </citation>
    <scope>NUCLEOTIDE SEQUENCE [LARGE SCALE GENOMIC DNA]</scope>
    <source>
        <strain evidence="1">GRZ</strain>
    </source>
</reference>
<keyword evidence="2" id="KW-1185">Reference proteome</keyword>
<reference evidence="1" key="3">
    <citation type="submission" date="2025-09" db="UniProtKB">
        <authorList>
            <consortium name="Ensembl"/>
        </authorList>
    </citation>
    <scope>IDENTIFICATION</scope>
</reference>
<dbReference type="GeneTree" id="ENSGT00990000210216"/>
<evidence type="ECO:0000313" key="1">
    <source>
        <dbReference type="Ensembl" id="ENSNFUP00015008197.1"/>
    </source>
</evidence>
<sequence length="83" mass="10047">LKHSPAMPWFCRMSKRAKLEYDRRRQRTRINIGPAFEEWKMLRKSLRMKTHPQLASFLLKRAVDAFKVSWGVSVYHNIYRLLV</sequence>
<name>A0A8C6KQN8_NOTFU</name>
<dbReference type="Ensembl" id="ENSNFUT00015008617.1">
    <property type="protein sequence ID" value="ENSNFUP00015008197.1"/>
    <property type="gene ID" value="ENSNFUG00015004013.1"/>
</dbReference>
<protein>
    <submittedName>
        <fullName evidence="1">Uncharacterized protein</fullName>
    </submittedName>
</protein>
<evidence type="ECO:0000313" key="2">
    <source>
        <dbReference type="Proteomes" id="UP000694548"/>
    </source>
</evidence>
<dbReference type="Proteomes" id="UP000694548">
    <property type="component" value="Chromosome sgr01"/>
</dbReference>
<proteinExistence type="predicted"/>
<dbReference type="AlphaFoldDB" id="A0A8C6KQN8"/>
<reference evidence="1" key="2">
    <citation type="submission" date="2025-08" db="UniProtKB">
        <authorList>
            <consortium name="Ensembl"/>
        </authorList>
    </citation>
    <scope>IDENTIFICATION</scope>
</reference>
<accession>A0A8C6KQN8</accession>